<sequence length="132" mass="14777">MSSNTQLNIADGVNVTIYLGGTFNQDSNSQINNLSQDPTSLLIMGTDSFNGTMTWNSNSDFYGAVYVPRAHVDFRSNSDFYGSITADTFEFNSNARFHYDLALAGLKRDDMEDLPYGIKSWQEELSSVFIEK</sequence>
<dbReference type="InterPro" id="IPR055729">
    <property type="entry name" value="DUF7305"/>
</dbReference>
<evidence type="ECO:0000259" key="1">
    <source>
        <dbReference type="Pfam" id="PF23981"/>
    </source>
</evidence>
<proteinExistence type="predicted"/>
<organism evidence="2">
    <name type="scientific">marine sediment metagenome</name>
    <dbReference type="NCBI Taxonomy" id="412755"/>
    <lineage>
        <taxon>unclassified sequences</taxon>
        <taxon>metagenomes</taxon>
        <taxon>ecological metagenomes</taxon>
    </lineage>
</organism>
<dbReference type="AlphaFoldDB" id="X1DG82"/>
<evidence type="ECO:0000313" key="2">
    <source>
        <dbReference type="EMBL" id="GAH04029.1"/>
    </source>
</evidence>
<protein>
    <recommendedName>
        <fullName evidence="1">DUF7305 domain-containing protein</fullName>
    </recommendedName>
</protein>
<dbReference type="EMBL" id="BART01025740">
    <property type="protein sequence ID" value="GAH04029.1"/>
    <property type="molecule type" value="Genomic_DNA"/>
</dbReference>
<gene>
    <name evidence="2" type="ORF">S01H4_46119</name>
</gene>
<feature type="domain" description="DUF7305" evidence="1">
    <location>
        <begin position="5"/>
        <end position="105"/>
    </location>
</feature>
<name>X1DG82_9ZZZZ</name>
<reference evidence="2" key="1">
    <citation type="journal article" date="2014" name="Front. Microbiol.">
        <title>High frequency of phylogenetically diverse reductive dehalogenase-homologous genes in deep subseafloor sedimentary metagenomes.</title>
        <authorList>
            <person name="Kawai M."/>
            <person name="Futagami T."/>
            <person name="Toyoda A."/>
            <person name="Takaki Y."/>
            <person name="Nishi S."/>
            <person name="Hori S."/>
            <person name="Arai W."/>
            <person name="Tsubouchi T."/>
            <person name="Morono Y."/>
            <person name="Uchiyama I."/>
            <person name="Ito T."/>
            <person name="Fujiyama A."/>
            <person name="Inagaki F."/>
            <person name="Takami H."/>
        </authorList>
    </citation>
    <scope>NUCLEOTIDE SEQUENCE</scope>
    <source>
        <strain evidence="2">Expedition CK06-06</strain>
    </source>
</reference>
<accession>X1DG82</accession>
<dbReference type="Pfam" id="PF23981">
    <property type="entry name" value="DUF7305"/>
    <property type="match status" value="1"/>
</dbReference>
<comment type="caution">
    <text evidence="2">The sequence shown here is derived from an EMBL/GenBank/DDBJ whole genome shotgun (WGS) entry which is preliminary data.</text>
</comment>